<accession>A0A1B0FB33</accession>
<dbReference type="Proteomes" id="UP000092444">
    <property type="component" value="Unassembled WGS sequence"/>
</dbReference>
<proteinExistence type="predicted"/>
<dbReference type="AlphaFoldDB" id="A0A1B0FB33"/>
<evidence type="ECO:0000313" key="1">
    <source>
        <dbReference type="EnsemblMetazoa" id="GMOY000740-PA"/>
    </source>
</evidence>
<reference evidence="1" key="1">
    <citation type="submission" date="2020-05" db="UniProtKB">
        <authorList>
            <consortium name="EnsemblMetazoa"/>
        </authorList>
    </citation>
    <scope>IDENTIFICATION</scope>
    <source>
        <strain evidence="1">Yale</strain>
    </source>
</reference>
<dbReference type="EnsemblMetazoa" id="GMOY000740-RA">
    <property type="protein sequence ID" value="GMOY000740-PA"/>
    <property type="gene ID" value="GMOY000740"/>
</dbReference>
<sequence length="64" mass="7715">MHNIRYATFTSVHTDVLHIYIHKYIRNESKKKKKAKRIDVEKPGFHLTHQFPYNDLLTGNIIFF</sequence>
<protein>
    <submittedName>
        <fullName evidence="1">Uncharacterized protein</fullName>
    </submittedName>
</protein>
<dbReference type="VEuPathDB" id="VectorBase:GMOY000740"/>
<keyword evidence="2" id="KW-1185">Reference proteome</keyword>
<evidence type="ECO:0000313" key="2">
    <source>
        <dbReference type="Proteomes" id="UP000092444"/>
    </source>
</evidence>
<dbReference type="EMBL" id="CCAG010001263">
    <property type="status" value="NOT_ANNOTATED_CDS"/>
    <property type="molecule type" value="Genomic_DNA"/>
</dbReference>
<name>A0A1B0FB33_GLOMM</name>
<organism evidence="1 2">
    <name type="scientific">Glossina morsitans morsitans</name>
    <name type="common">Savannah tsetse fly</name>
    <dbReference type="NCBI Taxonomy" id="37546"/>
    <lineage>
        <taxon>Eukaryota</taxon>
        <taxon>Metazoa</taxon>
        <taxon>Ecdysozoa</taxon>
        <taxon>Arthropoda</taxon>
        <taxon>Hexapoda</taxon>
        <taxon>Insecta</taxon>
        <taxon>Pterygota</taxon>
        <taxon>Neoptera</taxon>
        <taxon>Endopterygota</taxon>
        <taxon>Diptera</taxon>
        <taxon>Brachycera</taxon>
        <taxon>Muscomorpha</taxon>
        <taxon>Hippoboscoidea</taxon>
        <taxon>Glossinidae</taxon>
        <taxon>Glossina</taxon>
    </lineage>
</organism>